<accession>A0A829PCV6</accession>
<proteinExistence type="predicted"/>
<evidence type="ECO:0000313" key="1">
    <source>
        <dbReference type="EMBL" id="ETZ87558.1"/>
    </source>
</evidence>
<dbReference type="InterPro" id="IPR027417">
    <property type="entry name" value="P-loop_NTPase"/>
</dbReference>
<protein>
    <recommendedName>
        <fullName evidence="3">Helicase/secretion neighborhood CpaE-like protein</fullName>
    </recommendedName>
</protein>
<gene>
    <name evidence="1" type="ORF">L829_1106</name>
</gene>
<name>A0A829PCV6_9MYCO</name>
<dbReference type="EMBL" id="JAOX01000001">
    <property type="protein sequence ID" value="ETZ87558.1"/>
    <property type="molecule type" value="Genomic_DNA"/>
</dbReference>
<comment type="caution">
    <text evidence="1">The sequence shown here is derived from an EMBL/GenBank/DDBJ whole genome shotgun (WGS) entry which is preliminary data.</text>
</comment>
<sequence>MDLPRRLGASGVAALERADLVVVVTTAEVRACAASALVARAVRTTNPNVGVVVRGPAPSGLRAPEVAEIVGVPLIAAMRPEPNLASRLDNGGLRLSRRSPLAAAAQSVLSLVSHDGKASAA</sequence>
<dbReference type="SUPFAM" id="SSF52540">
    <property type="entry name" value="P-loop containing nucleoside triphosphate hydrolases"/>
    <property type="match status" value="1"/>
</dbReference>
<dbReference type="Gene3D" id="3.40.50.300">
    <property type="entry name" value="P-loop containing nucleotide triphosphate hydrolases"/>
    <property type="match status" value="1"/>
</dbReference>
<dbReference type="Proteomes" id="UP000019854">
    <property type="component" value="Unassembled WGS sequence"/>
</dbReference>
<dbReference type="AlphaFoldDB" id="A0A829PCV6"/>
<evidence type="ECO:0008006" key="3">
    <source>
        <dbReference type="Google" id="ProtNLM"/>
    </source>
</evidence>
<reference evidence="1 2" key="1">
    <citation type="submission" date="2014-01" db="EMBL/GenBank/DDBJ databases">
        <authorList>
            <person name="Zelazny A."/>
            <person name="Olivier K."/>
            <person name="Sampaio E.P."/>
            <person name="Holland S.M."/>
            <person name="Tallon L.J."/>
            <person name="Sadzewicz L.K."/>
            <person name="Sengamalay N."/>
            <person name="Fraser C.M."/>
            <person name="Hine E."/>
            <person name="Shefchek K.A."/>
            <person name="Das S.P."/>
            <person name="Shallom S.J."/>
            <person name="Agrawal S."/>
            <person name="Tettelin H."/>
        </authorList>
    </citation>
    <scope>NUCLEOTIDE SEQUENCE [LARGE SCALE GENOMIC DNA]</scope>
    <source>
        <strain evidence="1 2">MAB_030201_1075</strain>
    </source>
</reference>
<evidence type="ECO:0000313" key="2">
    <source>
        <dbReference type="Proteomes" id="UP000019854"/>
    </source>
</evidence>
<organism evidence="1 2">
    <name type="scientific">Mycobacteroides abscessus MAB_030201_1075</name>
    <dbReference type="NCBI Taxonomy" id="1335410"/>
    <lineage>
        <taxon>Bacteria</taxon>
        <taxon>Bacillati</taxon>
        <taxon>Actinomycetota</taxon>
        <taxon>Actinomycetes</taxon>
        <taxon>Mycobacteriales</taxon>
        <taxon>Mycobacteriaceae</taxon>
        <taxon>Mycobacteroides</taxon>
        <taxon>Mycobacteroides abscessus</taxon>
    </lineage>
</organism>